<dbReference type="AlphaFoldDB" id="A0ABD2IB14"/>
<evidence type="ECO:0000313" key="2">
    <source>
        <dbReference type="Proteomes" id="UP001620645"/>
    </source>
</evidence>
<organism evidence="1 2">
    <name type="scientific">Heterodera schachtii</name>
    <name type="common">Sugarbeet cyst nematode worm</name>
    <name type="synonym">Tylenchus schachtii</name>
    <dbReference type="NCBI Taxonomy" id="97005"/>
    <lineage>
        <taxon>Eukaryota</taxon>
        <taxon>Metazoa</taxon>
        <taxon>Ecdysozoa</taxon>
        <taxon>Nematoda</taxon>
        <taxon>Chromadorea</taxon>
        <taxon>Rhabditida</taxon>
        <taxon>Tylenchina</taxon>
        <taxon>Tylenchomorpha</taxon>
        <taxon>Tylenchoidea</taxon>
        <taxon>Heteroderidae</taxon>
        <taxon>Heteroderinae</taxon>
        <taxon>Heterodera</taxon>
    </lineage>
</organism>
<proteinExistence type="predicted"/>
<dbReference type="EMBL" id="JBICCN010000338">
    <property type="protein sequence ID" value="KAL3076302.1"/>
    <property type="molecule type" value="Genomic_DNA"/>
</dbReference>
<evidence type="ECO:0000313" key="1">
    <source>
        <dbReference type="EMBL" id="KAL3076302.1"/>
    </source>
</evidence>
<sequence length="217" mass="24611">MSDEIKELKAITLQILKNQTLMIAHLVNQARQNKPQQHVQPPLMLKQVKTEPCEPPSTVSKRKAPSTMEQPLKEISFINKNNGGCATVNKRRRVSAPNAAGMATKQNTKFCKICDAVVDENSLMSHIWEHILKKMMKEKADLSNAYSFVCDVNGCVFRTNKLEAAGGHAIKHPEVERNKVVLDNRENSEPLFLATLAQCYDRMSDSEKDEVFRKRYD</sequence>
<protein>
    <recommendedName>
        <fullName evidence="3">C2H2-type domain-containing protein</fullName>
    </recommendedName>
</protein>
<reference evidence="1 2" key="1">
    <citation type="submission" date="2024-10" db="EMBL/GenBank/DDBJ databases">
        <authorList>
            <person name="Kim D."/>
        </authorList>
    </citation>
    <scope>NUCLEOTIDE SEQUENCE [LARGE SCALE GENOMIC DNA]</scope>
    <source>
        <strain evidence="1">Taebaek</strain>
    </source>
</reference>
<accession>A0ABD2IB14</accession>
<dbReference type="Proteomes" id="UP001620645">
    <property type="component" value="Unassembled WGS sequence"/>
</dbReference>
<evidence type="ECO:0008006" key="3">
    <source>
        <dbReference type="Google" id="ProtNLM"/>
    </source>
</evidence>
<gene>
    <name evidence="1" type="ORF">niasHS_013573</name>
</gene>
<keyword evidence="2" id="KW-1185">Reference proteome</keyword>
<comment type="caution">
    <text evidence="1">The sequence shown here is derived from an EMBL/GenBank/DDBJ whole genome shotgun (WGS) entry which is preliminary data.</text>
</comment>
<name>A0ABD2IB14_HETSC</name>